<evidence type="ECO:0000313" key="1">
    <source>
        <dbReference type="EMBL" id="VAW95087.1"/>
    </source>
</evidence>
<dbReference type="InterPro" id="IPR036866">
    <property type="entry name" value="RibonucZ/Hydroxyglut_hydro"/>
</dbReference>
<organism evidence="1">
    <name type="scientific">hydrothermal vent metagenome</name>
    <dbReference type="NCBI Taxonomy" id="652676"/>
    <lineage>
        <taxon>unclassified sequences</taxon>
        <taxon>metagenomes</taxon>
        <taxon>ecological metagenomes</taxon>
    </lineage>
</organism>
<sequence length="382" mass="39858">MSQKCKIIKGLLAVVAGVAIATSSYADKKPAVNKVKGSLSVMVLGSGGPIATAEGRASAGYLIFTDGKPRVLMDVGGGTFQRLAKSGTNIKDLDIVLLSHLHADHTGDLTSVIKTLYFHNNMARAQAARSGVTLAGRTVPINIYGPAASTLPATTPGVSYPNGKLIYPATGDYVHGHYSIPKGGVEHYLKAFVAAISDDDGPRGPGGPVSNFAYTANDLSSRVPFASIETVLSTDDGLVIKAIAVDHGPVPAVAFRIEYKGYSVVYSGDTGTKGRGPKKLGQGNMAALSQGADMLIYDTAVMEMGDAPANPLFHILHTQPSLIAGVAKAAGVKTLVLSHLTPITSPRIHEVKAIIRGLGYQGKIKAAKDLRVYNFGDHGDED</sequence>
<evidence type="ECO:0008006" key="2">
    <source>
        <dbReference type="Google" id="ProtNLM"/>
    </source>
</evidence>
<protein>
    <recommendedName>
        <fullName evidence="2">Metallo-beta-lactamase domain-containing protein</fullName>
    </recommendedName>
</protein>
<dbReference type="SUPFAM" id="SSF56281">
    <property type="entry name" value="Metallo-hydrolase/oxidoreductase"/>
    <property type="match status" value="1"/>
</dbReference>
<dbReference type="EMBL" id="UOFT01000042">
    <property type="protein sequence ID" value="VAW95087.1"/>
    <property type="molecule type" value="Genomic_DNA"/>
</dbReference>
<accession>A0A3B1A658</accession>
<dbReference type="GO" id="GO:0042781">
    <property type="term" value="F:3'-tRNA processing endoribonuclease activity"/>
    <property type="evidence" value="ECO:0007669"/>
    <property type="project" value="TreeGrafter"/>
</dbReference>
<proteinExistence type="predicted"/>
<name>A0A3B1A658_9ZZZZ</name>
<gene>
    <name evidence="1" type="ORF">MNBD_GAMMA23-448</name>
</gene>
<dbReference type="Gene3D" id="3.60.15.10">
    <property type="entry name" value="Ribonuclease Z/Hydroxyacylglutathione hydrolase-like"/>
    <property type="match status" value="1"/>
</dbReference>
<dbReference type="AlphaFoldDB" id="A0A3B1A658"/>
<dbReference type="PANTHER" id="PTHR46018:SF2">
    <property type="entry name" value="ZINC PHOSPHODIESTERASE ELAC PROTEIN 1"/>
    <property type="match status" value="1"/>
</dbReference>
<dbReference type="PANTHER" id="PTHR46018">
    <property type="entry name" value="ZINC PHOSPHODIESTERASE ELAC PROTEIN 1"/>
    <property type="match status" value="1"/>
</dbReference>
<reference evidence="1" key="1">
    <citation type="submission" date="2018-06" db="EMBL/GenBank/DDBJ databases">
        <authorList>
            <person name="Zhirakovskaya E."/>
        </authorList>
    </citation>
    <scope>NUCLEOTIDE SEQUENCE</scope>
</reference>
<dbReference type="Pfam" id="PF23023">
    <property type="entry name" value="Anti-Pycsar_Apyc1"/>
    <property type="match status" value="1"/>
</dbReference>